<dbReference type="RefSeq" id="WP_204654064.1">
    <property type="nucleotide sequence ID" value="NZ_JAFBFD010000019.1"/>
</dbReference>
<gene>
    <name evidence="2" type="ORF">ACFO5I_05815</name>
</gene>
<proteinExistence type="inferred from homology"/>
<comment type="caution">
    <text evidence="2">The sequence shown here is derived from an EMBL/GenBank/DDBJ whole genome shotgun (WGS) entry which is preliminary data.</text>
</comment>
<dbReference type="EMBL" id="JBHSGS010000032">
    <property type="protein sequence ID" value="MFC4719241.1"/>
    <property type="molecule type" value="Genomic_DNA"/>
</dbReference>
<accession>A0ABV9MTB7</accession>
<name>A0ABV9MTB7_9ENTE</name>
<reference evidence="3" key="1">
    <citation type="journal article" date="2019" name="Int. J. Syst. Evol. Microbiol.">
        <title>The Global Catalogue of Microorganisms (GCM) 10K type strain sequencing project: providing services to taxonomists for standard genome sequencing and annotation.</title>
        <authorList>
            <consortium name="The Broad Institute Genomics Platform"/>
            <consortium name="The Broad Institute Genome Sequencing Center for Infectious Disease"/>
            <person name="Wu L."/>
            <person name="Ma J."/>
        </authorList>
    </citation>
    <scope>NUCLEOTIDE SEQUENCE [LARGE SCALE GENOMIC DNA]</scope>
    <source>
        <strain evidence="3">CGMCC 1.19032</strain>
    </source>
</reference>
<organism evidence="2 3">
    <name type="scientific">Enterococcus lemanii</name>
    <dbReference type="NCBI Taxonomy" id="1159752"/>
    <lineage>
        <taxon>Bacteria</taxon>
        <taxon>Bacillati</taxon>
        <taxon>Bacillota</taxon>
        <taxon>Bacilli</taxon>
        <taxon>Lactobacillales</taxon>
        <taxon>Enterococcaceae</taxon>
        <taxon>Enterococcus</taxon>
    </lineage>
</organism>
<evidence type="ECO:0000313" key="3">
    <source>
        <dbReference type="Proteomes" id="UP001595969"/>
    </source>
</evidence>
<protein>
    <recommendedName>
        <fullName evidence="1">UPF0398 protein ACFO5I_05815</fullName>
    </recommendedName>
</protein>
<dbReference type="SUPFAM" id="SSF102405">
    <property type="entry name" value="MCP/YpsA-like"/>
    <property type="match status" value="1"/>
</dbReference>
<sequence length="184" mass="21821">METKKSVYISGYRSYEMGVFNEKDPKIKIIKKAISSQLEAFIFEGTTWFIVSGNLGVELWAAQEVLRLKENYPEIRLAILLPFVGWGENWNEQNKQAFDEIKHRADYVNTVSHKKYENPQQLKNHTQFLLRKTQGCLLVYDEEYPGKPHYFLQEAKEQQRRQNYLIQQILMDDLENSINSYDFN</sequence>
<dbReference type="PANTHER" id="PTHR38440:SF1">
    <property type="entry name" value="UPF0398 PROTEIN SPR0331"/>
    <property type="match status" value="1"/>
</dbReference>
<evidence type="ECO:0000313" key="2">
    <source>
        <dbReference type="EMBL" id="MFC4719241.1"/>
    </source>
</evidence>
<dbReference type="PIRSF" id="PIRSF021290">
    <property type="entry name" value="DUF1273"/>
    <property type="match status" value="1"/>
</dbReference>
<dbReference type="Proteomes" id="UP001595969">
    <property type="component" value="Unassembled WGS sequence"/>
</dbReference>
<dbReference type="Pfam" id="PF06908">
    <property type="entry name" value="YpsA"/>
    <property type="match status" value="1"/>
</dbReference>
<dbReference type="HAMAP" id="MF_01575">
    <property type="entry name" value="UPF0398"/>
    <property type="match status" value="1"/>
</dbReference>
<evidence type="ECO:0000256" key="1">
    <source>
        <dbReference type="HAMAP-Rule" id="MF_01575"/>
    </source>
</evidence>
<dbReference type="Gene3D" id="3.40.50.450">
    <property type="match status" value="1"/>
</dbReference>
<dbReference type="NCBIfam" id="NF010181">
    <property type="entry name" value="PRK13660.1"/>
    <property type="match status" value="1"/>
</dbReference>
<dbReference type="InterPro" id="IPR010697">
    <property type="entry name" value="YspA"/>
</dbReference>
<keyword evidence="3" id="KW-1185">Reference proteome</keyword>
<comment type="similarity">
    <text evidence="1">Belongs to the UPF0398 family.</text>
</comment>
<dbReference type="PANTHER" id="PTHR38440">
    <property type="entry name" value="UPF0398 PROTEIN YPSA"/>
    <property type="match status" value="1"/>
</dbReference>